<evidence type="ECO:0000313" key="3">
    <source>
        <dbReference type="Proteomes" id="UP001501710"/>
    </source>
</evidence>
<reference evidence="3" key="1">
    <citation type="journal article" date="2019" name="Int. J. Syst. Evol. Microbiol.">
        <title>The Global Catalogue of Microorganisms (GCM) 10K type strain sequencing project: providing services to taxonomists for standard genome sequencing and annotation.</title>
        <authorList>
            <consortium name="The Broad Institute Genomics Platform"/>
            <consortium name="The Broad Institute Genome Sequencing Center for Infectious Disease"/>
            <person name="Wu L."/>
            <person name="Ma J."/>
        </authorList>
    </citation>
    <scope>NUCLEOTIDE SEQUENCE [LARGE SCALE GENOMIC DNA]</scope>
    <source>
        <strain evidence="3">JCM 17440</strain>
    </source>
</reference>
<evidence type="ECO:0000259" key="1">
    <source>
        <dbReference type="PROSITE" id="PS50943"/>
    </source>
</evidence>
<proteinExistence type="predicted"/>
<feature type="domain" description="HTH cro/C1-type" evidence="1">
    <location>
        <begin position="16"/>
        <end position="71"/>
    </location>
</feature>
<keyword evidence="3" id="KW-1185">Reference proteome</keyword>
<dbReference type="InterPro" id="IPR010982">
    <property type="entry name" value="Lambda_DNA-bd_dom_sf"/>
</dbReference>
<dbReference type="Gene3D" id="1.10.260.40">
    <property type="entry name" value="lambda repressor-like DNA-binding domains"/>
    <property type="match status" value="1"/>
</dbReference>
<gene>
    <name evidence="2" type="ORF">GCM10022254_76200</name>
</gene>
<dbReference type="RefSeq" id="WP_344908085.1">
    <property type="nucleotide sequence ID" value="NZ_BAABAS010000035.1"/>
</dbReference>
<evidence type="ECO:0000313" key="2">
    <source>
        <dbReference type="EMBL" id="GAA4242603.1"/>
    </source>
</evidence>
<dbReference type="EMBL" id="BAABAS010000035">
    <property type="protein sequence ID" value="GAA4242603.1"/>
    <property type="molecule type" value="Genomic_DNA"/>
</dbReference>
<dbReference type="PROSITE" id="PS50943">
    <property type="entry name" value="HTH_CROC1"/>
    <property type="match status" value="1"/>
</dbReference>
<protein>
    <submittedName>
        <fullName evidence="2">Helix-turn-helix transcriptional regulator</fullName>
    </submittedName>
</protein>
<dbReference type="SMART" id="SM00530">
    <property type="entry name" value="HTH_XRE"/>
    <property type="match status" value="1"/>
</dbReference>
<name>A0ABP8CS34_9ACTN</name>
<dbReference type="Pfam" id="PF13560">
    <property type="entry name" value="HTH_31"/>
    <property type="match status" value="1"/>
</dbReference>
<dbReference type="CDD" id="cd00093">
    <property type="entry name" value="HTH_XRE"/>
    <property type="match status" value="1"/>
</dbReference>
<dbReference type="SUPFAM" id="SSF47413">
    <property type="entry name" value="lambda repressor-like DNA-binding domains"/>
    <property type="match status" value="1"/>
</dbReference>
<sequence length="407" mass="43556">MHDQDTWDPGTIGARLRVLRKWRRLTLTELAGLSGLSPSFLSMAERGQRALDRRSHISALATALRVSEKDLIGGPHLTADPVQAAPHATIPAVRAALMTNTLTAPAVDGARPLDELVAEMGKIDRSEFKHTTVGEKLPQLIGELHVHAAAPADERAYRLALKTLIEAFQTATFTAKDLGYDDLATIAAMKAAEVAAILDEPITTAKAASLRVHTMPTTTRHATLQAAENAANTLEPHATDDLGVQVLGMLALAASLTATVVYDYGKAEHWMDQATELAGRTSDTPGENWGAFSSSNVGVWKVSLATERGESGGTLLELAQDVDEDVIAPRRGRHASFLADVGRGLARDKKTRSQAEQWLLRAERVAPHKIRNSGAVGETVAVMLQQSYGAAVGRELRGLAARIGVPH</sequence>
<accession>A0ABP8CS34</accession>
<dbReference type="Proteomes" id="UP001501710">
    <property type="component" value="Unassembled WGS sequence"/>
</dbReference>
<dbReference type="InterPro" id="IPR001387">
    <property type="entry name" value="Cro/C1-type_HTH"/>
</dbReference>
<organism evidence="2 3">
    <name type="scientific">Actinomadura meridiana</name>
    <dbReference type="NCBI Taxonomy" id="559626"/>
    <lineage>
        <taxon>Bacteria</taxon>
        <taxon>Bacillati</taxon>
        <taxon>Actinomycetota</taxon>
        <taxon>Actinomycetes</taxon>
        <taxon>Streptosporangiales</taxon>
        <taxon>Thermomonosporaceae</taxon>
        <taxon>Actinomadura</taxon>
    </lineage>
</organism>
<comment type="caution">
    <text evidence="2">The sequence shown here is derived from an EMBL/GenBank/DDBJ whole genome shotgun (WGS) entry which is preliminary data.</text>
</comment>